<feature type="compositionally biased region" description="Polar residues" evidence="1">
    <location>
        <begin position="219"/>
        <end position="243"/>
    </location>
</feature>
<reference evidence="4 5" key="1">
    <citation type="submission" date="2021-04" db="EMBL/GenBank/DDBJ databases">
        <authorList>
            <person name="Bliznina A."/>
        </authorList>
    </citation>
    <scope>NUCLEOTIDE SEQUENCE [LARGE SCALE GENOMIC DNA]</scope>
</reference>
<dbReference type="EMBL" id="OU015568">
    <property type="protein sequence ID" value="CAG5088869.1"/>
    <property type="molecule type" value="Genomic_DNA"/>
</dbReference>
<evidence type="ECO:0000313" key="5">
    <source>
        <dbReference type="Proteomes" id="UP001158576"/>
    </source>
</evidence>
<name>A0ABN7S4I4_OIKDI</name>
<feature type="compositionally biased region" description="Low complexity" evidence="1">
    <location>
        <begin position="452"/>
        <end position="479"/>
    </location>
</feature>
<dbReference type="Proteomes" id="UP001158576">
    <property type="component" value="Chromosome PAR"/>
</dbReference>
<evidence type="ECO:0000256" key="2">
    <source>
        <dbReference type="SAM" id="Phobius"/>
    </source>
</evidence>
<feature type="compositionally biased region" description="Low complexity" evidence="1">
    <location>
        <begin position="395"/>
        <end position="409"/>
    </location>
</feature>
<feature type="region of interest" description="Disordered" evidence="1">
    <location>
        <begin position="213"/>
        <end position="288"/>
    </location>
</feature>
<keyword evidence="2" id="KW-0812">Transmembrane</keyword>
<feature type="region of interest" description="Disordered" evidence="1">
    <location>
        <begin position="448"/>
        <end position="488"/>
    </location>
</feature>
<keyword evidence="2" id="KW-1133">Transmembrane helix</keyword>
<feature type="compositionally biased region" description="Polar residues" evidence="1">
    <location>
        <begin position="273"/>
        <end position="284"/>
    </location>
</feature>
<sequence>MGNVFTRAPTVFGFEVALWILALQPNGVAAWNDHYDEEDDAMVIRIFFPIIATLILLCVGSCAYANYFKSSVNIAEDEDENQQHEDIYTLNKPDRPYLTPFYQRRTFQSAPPAYDNHAFRPGQGAPTAPNGMTVPTPGAKLVTQPTNIYQGHQPRFMQQQQPNPYGQVNHYGQNPYAQNPYQQQQAPLRSYSFHVPQQNSYEAYGNNGSAFDRSKSFGEYNQNNKDHSSFNNGRSSPIQSTKSAPAAFPRNNLRRTFSSPNLSPGGSRDFNAFDQNNGQDNVGFNMSHRHSVNYGSRYNYNQRGASSPASSSSSYIPAASEVGSTAPLFGRRRSPGQSNVYESHNPVSSRAASHYGGTQSQYGGSTQDYYQQQQPRRSYEMEDIYGQRGNGMGRYAQHNNPAFNNNQFNNYNQQQQAPQEAYDPYNQQNPQQNFYSQQQNAQAYEDMSAPPQYNQLQQGHQQNQGQENYAYDPYNDPYNSRGHHLPGQ</sequence>
<keyword evidence="5" id="KW-1185">Reference proteome</keyword>
<keyword evidence="2" id="KW-0472">Membrane</keyword>
<proteinExistence type="predicted"/>
<evidence type="ECO:0000256" key="3">
    <source>
        <dbReference type="SAM" id="SignalP"/>
    </source>
</evidence>
<feature type="compositionally biased region" description="Polar residues" evidence="1">
    <location>
        <begin position="254"/>
        <end position="264"/>
    </location>
</feature>
<feature type="compositionally biased region" description="Low complexity" evidence="1">
    <location>
        <begin position="355"/>
        <end position="367"/>
    </location>
</feature>
<accession>A0ABN7S4I4</accession>
<protein>
    <submittedName>
        <fullName evidence="4">Oidioi.mRNA.OKI2018_I69.PAR.g11997.t1.cds</fullName>
    </submittedName>
</protein>
<feature type="transmembrane region" description="Helical" evidence="2">
    <location>
        <begin position="46"/>
        <end position="67"/>
    </location>
</feature>
<organism evidence="4 5">
    <name type="scientific">Oikopleura dioica</name>
    <name type="common">Tunicate</name>
    <dbReference type="NCBI Taxonomy" id="34765"/>
    <lineage>
        <taxon>Eukaryota</taxon>
        <taxon>Metazoa</taxon>
        <taxon>Chordata</taxon>
        <taxon>Tunicata</taxon>
        <taxon>Appendicularia</taxon>
        <taxon>Copelata</taxon>
        <taxon>Oikopleuridae</taxon>
        <taxon>Oikopleura</taxon>
    </lineage>
</organism>
<feature type="signal peptide" evidence="3">
    <location>
        <begin position="1"/>
        <end position="30"/>
    </location>
</feature>
<feature type="compositionally biased region" description="Polar residues" evidence="1">
    <location>
        <begin position="335"/>
        <end position="351"/>
    </location>
</feature>
<keyword evidence="3" id="KW-0732">Signal</keyword>
<gene>
    <name evidence="4" type="ORF">OKIOD_LOCUS3555</name>
</gene>
<feature type="chain" id="PRO_5046455874" evidence="3">
    <location>
        <begin position="31"/>
        <end position="488"/>
    </location>
</feature>
<evidence type="ECO:0000313" key="4">
    <source>
        <dbReference type="EMBL" id="CAG5088869.1"/>
    </source>
</evidence>
<feature type="region of interest" description="Disordered" evidence="1">
    <location>
        <begin position="326"/>
        <end position="409"/>
    </location>
</feature>
<evidence type="ECO:0000256" key="1">
    <source>
        <dbReference type="SAM" id="MobiDB-lite"/>
    </source>
</evidence>